<feature type="coiled-coil region" evidence="1">
    <location>
        <begin position="257"/>
        <end position="291"/>
    </location>
</feature>
<dbReference type="Proteomes" id="UP000192343">
    <property type="component" value="Unassembled WGS sequence"/>
</dbReference>
<feature type="coiled-coil region" evidence="1">
    <location>
        <begin position="926"/>
        <end position="977"/>
    </location>
</feature>
<dbReference type="OrthoDB" id="9795626at2"/>
<feature type="coiled-coil region" evidence="1">
    <location>
        <begin position="356"/>
        <end position="497"/>
    </location>
</feature>
<dbReference type="Gene3D" id="1.10.287.1490">
    <property type="match status" value="1"/>
</dbReference>
<feature type="coiled-coil region" evidence="1">
    <location>
        <begin position="524"/>
        <end position="558"/>
    </location>
</feature>
<keyword evidence="1" id="KW-0175">Coiled coil</keyword>
<dbReference type="EMBL" id="MWQY01000002">
    <property type="protein sequence ID" value="ORC37837.1"/>
    <property type="molecule type" value="Genomic_DNA"/>
</dbReference>
<organism evidence="3 4">
    <name type="scientific">Marispirochaeta aestuarii</name>
    <dbReference type="NCBI Taxonomy" id="1963862"/>
    <lineage>
        <taxon>Bacteria</taxon>
        <taxon>Pseudomonadati</taxon>
        <taxon>Spirochaetota</taxon>
        <taxon>Spirochaetia</taxon>
        <taxon>Spirochaetales</taxon>
        <taxon>Spirochaetaceae</taxon>
        <taxon>Marispirochaeta</taxon>
    </lineage>
</organism>
<gene>
    <name evidence="3" type="ORF">B4O97_02220</name>
</gene>
<dbReference type="PANTHER" id="PTHR32114:SF2">
    <property type="entry name" value="ABC TRANSPORTER ABCH.3"/>
    <property type="match status" value="1"/>
</dbReference>
<dbReference type="STRING" id="1963862.B4O97_02220"/>
<accession>A0A1Y1S236</accession>
<feature type="domain" description="Rad50/SbcC-type AAA" evidence="2">
    <location>
        <begin position="6"/>
        <end position="216"/>
    </location>
</feature>
<evidence type="ECO:0000313" key="4">
    <source>
        <dbReference type="Proteomes" id="UP000192343"/>
    </source>
</evidence>
<feature type="coiled-coil region" evidence="1">
    <location>
        <begin position="792"/>
        <end position="895"/>
    </location>
</feature>
<protein>
    <recommendedName>
        <fullName evidence="2">Rad50/SbcC-type AAA domain-containing protein</fullName>
    </recommendedName>
</protein>
<dbReference type="Pfam" id="PF13476">
    <property type="entry name" value="AAA_23"/>
    <property type="match status" value="1"/>
</dbReference>
<feature type="coiled-coil region" evidence="1">
    <location>
        <begin position="681"/>
        <end position="715"/>
    </location>
</feature>
<evidence type="ECO:0000259" key="2">
    <source>
        <dbReference type="Pfam" id="PF13476"/>
    </source>
</evidence>
<evidence type="ECO:0000256" key="1">
    <source>
        <dbReference type="SAM" id="Coils"/>
    </source>
</evidence>
<reference evidence="3 4" key="1">
    <citation type="submission" date="2017-03" db="EMBL/GenBank/DDBJ databases">
        <title>Draft Genome sequence of Marispirochaeta sp. strain JC444.</title>
        <authorList>
            <person name="Shivani Y."/>
            <person name="Subhash Y."/>
            <person name="Sasikala C."/>
            <person name="Ramana C."/>
        </authorList>
    </citation>
    <scope>NUCLEOTIDE SEQUENCE [LARGE SCALE GENOMIC DNA]</scope>
    <source>
        <strain evidence="3 4">JC444</strain>
    </source>
</reference>
<dbReference type="GO" id="GO:0016887">
    <property type="term" value="F:ATP hydrolysis activity"/>
    <property type="evidence" value="ECO:0007669"/>
    <property type="project" value="InterPro"/>
</dbReference>
<dbReference type="InterPro" id="IPR038729">
    <property type="entry name" value="Rad50/SbcC_AAA"/>
</dbReference>
<dbReference type="RefSeq" id="WP_083047887.1">
    <property type="nucleotide sequence ID" value="NZ_MWQY01000002.1"/>
</dbReference>
<dbReference type="GO" id="GO:0006302">
    <property type="term" value="P:double-strand break repair"/>
    <property type="evidence" value="ECO:0007669"/>
    <property type="project" value="InterPro"/>
</dbReference>
<keyword evidence="4" id="KW-1185">Reference proteome</keyword>
<comment type="caution">
    <text evidence="3">The sequence shown here is derived from an EMBL/GenBank/DDBJ whole genome shotgun (WGS) entry which is preliminary data.</text>
</comment>
<proteinExistence type="predicted"/>
<dbReference type="AlphaFoldDB" id="A0A1Y1S236"/>
<dbReference type="SUPFAM" id="SSF52540">
    <property type="entry name" value="P-loop containing nucleoside triphosphate hydrolases"/>
    <property type="match status" value="2"/>
</dbReference>
<sequence>MKVLNLKFKNLNSLRGEFHLDFTREPFVDAGLFAVIGPTGAGKSTIFDALCIALYGETPRLQKRKAAGSGVLEIVSRHTAEAWAEVEFEVPQGCYRSRWEVHRARGSVTGAFQQPRMRLAKIDSAGEELIEDKLSEVPDRIALLTGLDFTRFTRSVLLAQGAFAAFLDAKPNERADLLEKMTGSFIYSELSRLAFERAREEEQKGVEIARRIQDVRVLDEESLDLVHEHLKAAGERYDRARESRDAMVLAVEKARRGRKLSAELDEIADGMEKLEEQRESVDTMREQLKLHRLVEPHWNDIRRFDLLKDELSGAAADIREINSSLELLTTEILDLESGMGDLRESLKISRAQLSDIREKKGEAEKLEALLSERKARLADEEERIQHLQKQLSRNLEIIEELEDRLSGLKLDKQKLEAAADNSGLYELSLNRELFFTRLSEWKTFNQDIQELNDEIELLRREQGTLTGITEAASLPELSALRKELSELEQDLADTGSSGALRSELSELDLRLGELKALVPWAERRESLREELLQVHRHLENLEKEIETARQDSETARVHRDQGEEWHLHQAAQSLKEGLKKGSPCPVCGSREHPGVRQKELFSGEAPEEAIDFSAAEERYRDTLIRLATLRGSRDSQREKASALDAEIRGLSTRLADQDCSSAILEDLDRRRADLSERHARSLGIEKKRDELRLRLDQLLEQEEAAREEQARTGNRAAVVEERIRGHLESLRRKEDGLEETAAWILQIARKAGLSGDMENLRELAVKSLDDYRKSCGKLEEIVSEERSSSEKLEQYSLDLAERRQELDKLSARRDELQKQVSEISGSLMELTGGQSVQDLLQLKEQKVRDLEDELEALQNRVNSGKEKRAVFQGRLETAESLFEGKRQERENLQRDLSRRALAAGFSDTDDFRSSYLEDAQARREAVEEWAASSMSLEQRREELTRELQEIPGELRDSTRVEKELADADEEYAAAQKELFGCQSRIAADRENREHRERLLKEQEDQRKEYQIWWRLKGLIGSASGDAFRRFAQGLTLDYLVSLANRHLDRFSGRYRLQRDGGEELSLFIVDTWQADAVRPVETLSGGETFLASLSLALGLSELAGRKTRIDSLFLDEGFGTLDSETLETVLAALETLRSSGKLVGIISHVDTLKERVPVQIRVRRRGTGYSTLAVYPETVG</sequence>
<evidence type="ECO:0000313" key="3">
    <source>
        <dbReference type="EMBL" id="ORC37837.1"/>
    </source>
</evidence>
<dbReference type="Pfam" id="PF13558">
    <property type="entry name" value="SbcC_Walker_B"/>
    <property type="match status" value="1"/>
</dbReference>
<dbReference type="PANTHER" id="PTHR32114">
    <property type="entry name" value="ABC TRANSPORTER ABCH.3"/>
    <property type="match status" value="1"/>
</dbReference>
<dbReference type="Gene3D" id="3.40.50.300">
    <property type="entry name" value="P-loop containing nucleotide triphosphate hydrolases"/>
    <property type="match status" value="2"/>
</dbReference>
<name>A0A1Y1S236_9SPIO</name>
<dbReference type="InterPro" id="IPR027417">
    <property type="entry name" value="P-loop_NTPase"/>
</dbReference>